<dbReference type="Pfam" id="PF25594">
    <property type="entry name" value="GldB_lipo"/>
    <property type="match status" value="1"/>
</dbReference>
<evidence type="ECO:0000313" key="3">
    <source>
        <dbReference type="EMBL" id="PJJ66788.1"/>
    </source>
</evidence>
<dbReference type="AlphaFoldDB" id="A0A2M9C7G8"/>
<evidence type="ECO:0000256" key="1">
    <source>
        <dbReference type="ARBA" id="ARBA00022729"/>
    </source>
</evidence>
<reference evidence="3 4" key="1">
    <citation type="submission" date="2017-11" db="EMBL/GenBank/DDBJ databases">
        <title>Genomic Encyclopedia of Archaeal and Bacterial Type Strains, Phase II (KMG-II): From Individual Species to Whole Genera.</title>
        <authorList>
            <person name="Goeker M."/>
        </authorList>
    </citation>
    <scope>NUCLEOTIDE SEQUENCE [LARGE SCALE GENOMIC DNA]</scope>
    <source>
        <strain evidence="3 4">DSM 27617</strain>
    </source>
</reference>
<organism evidence="3 4">
    <name type="scientific">Chryseobacterium geocarposphaerae</name>
    <dbReference type="NCBI Taxonomy" id="1416776"/>
    <lineage>
        <taxon>Bacteria</taxon>
        <taxon>Pseudomonadati</taxon>
        <taxon>Bacteroidota</taxon>
        <taxon>Flavobacteriia</taxon>
        <taxon>Flavobacteriales</taxon>
        <taxon>Weeksellaceae</taxon>
        <taxon>Chryseobacterium group</taxon>
        <taxon>Chryseobacterium</taxon>
    </lineage>
</organism>
<dbReference type="InterPro" id="IPR019853">
    <property type="entry name" value="GldB-like"/>
</dbReference>
<dbReference type="OrthoDB" id="6402335at2"/>
<dbReference type="Proteomes" id="UP000228740">
    <property type="component" value="Unassembled WGS sequence"/>
</dbReference>
<dbReference type="InterPro" id="IPR032812">
    <property type="entry name" value="SbsA_Ig"/>
</dbReference>
<dbReference type="RefSeq" id="WP_100375540.1">
    <property type="nucleotide sequence ID" value="NZ_PGFD01000001.1"/>
</dbReference>
<keyword evidence="1" id="KW-0732">Signal</keyword>
<evidence type="ECO:0000313" key="4">
    <source>
        <dbReference type="Proteomes" id="UP000228740"/>
    </source>
</evidence>
<dbReference type="Pfam" id="PF13205">
    <property type="entry name" value="Big_5"/>
    <property type="match status" value="1"/>
</dbReference>
<feature type="domain" description="SbsA Ig-like" evidence="2">
    <location>
        <begin position="328"/>
        <end position="430"/>
    </location>
</feature>
<dbReference type="EMBL" id="PGFD01000001">
    <property type="protein sequence ID" value="PJJ66788.1"/>
    <property type="molecule type" value="Genomic_DNA"/>
</dbReference>
<comment type="caution">
    <text evidence="3">The sequence shown here is derived from an EMBL/GenBank/DDBJ whole genome shotgun (WGS) entry which is preliminary data.</text>
</comment>
<sequence>MKSKIISALLILSISKVYSQKNNYIFTSDIDHYWEAYDQIKKTDDNNKKHQLINTLYIDKASDGLKSFMKKRDLTDSLFVKNIEKLPKFWSSIRNSTLQINGEQKKIEKHIRKLKKIYPELKPANIYFIIGGLTSGGTTNSDMVLIGSEILVGNPNTDTSELSSAWLKNTFKHRKYLDVVFLTVHEYVHTNQKDGYVNLLGHSIREGSCDFIAELVLGKPIKTSYIEYGKSNLSKVKEDFKAEMYSNRSDKWLYNGKISENPDLGYFIGYEISKSYYQNHPDKKQAVKDIIELDFGSEKAIDEFVEKSKFFGNTINKGEIIKKYEANMPKVVKIEPFDNQSKNVDPEIKQIKITFSKKMKNVSLNFSKNGKEHFPLQKELGFENDKTTLILETVALKPNTTYDFYITNRNTESEDGYQFGTAEYKIEFTTRP</sequence>
<keyword evidence="4" id="KW-1185">Reference proteome</keyword>
<protein>
    <submittedName>
        <fullName evidence="3">Ig-like domain-containing protein</fullName>
    </submittedName>
</protein>
<accession>A0A2M9C7G8</accession>
<proteinExistence type="predicted"/>
<name>A0A2M9C7G8_9FLAO</name>
<evidence type="ECO:0000259" key="2">
    <source>
        <dbReference type="Pfam" id="PF13205"/>
    </source>
</evidence>
<gene>
    <name evidence="3" type="ORF">CLV73_0781</name>
</gene>